<evidence type="ECO:0000313" key="1">
    <source>
        <dbReference type="EMBL" id="KAH7998989.1"/>
    </source>
</evidence>
<dbReference type="EMBL" id="CM037618">
    <property type="protein sequence ID" value="KAH7998989.1"/>
    <property type="molecule type" value="Genomic_DNA"/>
</dbReference>
<evidence type="ECO:0000313" key="2">
    <source>
        <dbReference type="Proteomes" id="UP000827872"/>
    </source>
</evidence>
<reference evidence="1" key="1">
    <citation type="submission" date="2021-08" db="EMBL/GenBank/DDBJ databases">
        <title>The first chromosome-level gecko genome reveals the dynamic sex chromosomes of Neotropical dwarf geckos (Sphaerodactylidae: Sphaerodactylus).</title>
        <authorList>
            <person name="Pinto B.J."/>
            <person name="Keating S.E."/>
            <person name="Gamble T."/>
        </authorList>
    </citation>
    <scope>NUCLEOTIDE SEQUENCE</scope>
    <source>
        <strain evidence="1">TG3544</strain>
    </source>
</reference>
<dbReference type="Proteomes" id="UP000827872">
    <property type="component" value="Linkage Group LG05"/>
</dbReference>
<protein>
    <submittedName>
        <fullName evidence="1">Uncharacterized protein</fullName>
    </submittedName>
</protein>
<comment type="caution">
    <text evidence="1">The sequence shown here is derived from an EMBL/GenBank/DDBJ whole genome shotgun (WGS) entry which is preliminary data.</text>
</comment>
<name>A0ACB8F1H8_9SAUR</name>
<keyword evidence="2" id="KW-1185">Reference proteome</keyword>
<organism evidence="1 2">
    <name type="scientific">Sphaerodactylus townsendi</name>
    <dbReference type="NCBI Taxonomy" id="933632"/>
    <lineage>
        <taxon>Eukaryota</taxon>
        <taxon>Metazoa</taxon>
        <taxon>Chordata</taxon>
        <taxon>Craniata</taxon>
        <taxon>Vertebrata</taxon>
        <taxon>Euteleostomi</taxon>
        <taxon>Lepidosauria</taxon>
        <taxon>Squamata</taxon>
        <taxon>Bifurcata</taxon>
        <taxon>Gekkota</taxon>
        <taxon>Sphaerodactylidae</taxon>
        <taxon>Sphaerodactylus</taxon>
    </lineage>
</organism>
<proteinExistence type="predicted"/>
<sequence>MVTEKEIELIGKTLVDSSQPLKSRFRALFTLRNLGGAAAIEWISGAFGDDSALLKHELAYCLGQMQDERAVPVLLRVLQDTSQEAMVRHEAGEALGAIGNPKVLDVLRLYSSDPVIEVAETCQLAVKRLEWLQTQKAEPSTSPYSSVDPAPPALEEDVGKLRAALLDESRPLFERYRAMFALRNLGGEPAVLALADGLKSSGALFRHEIAYVLGQMQHEASVPQLMAALGNAAENSMVRHECAEALGSIAKASCLATLQAYAHDKERVVRESCEVALDMYDYENGVDFQYADGLSKMQAEG</sequence>
<accession>A0ACB8F1H8</accession>
<gene>
    <name evidence="1" type="ORF">K3G42_003623</name>
</gene>